<evidence type="ECO:0000256" key="2">
    <source>
        <dbReference type="SAM" id="SignalP"/>
    </source>
</evidence>
<protein>
    <submittedName>
        <fullName evidence="3">Uncharacterized protein</fullName>
    </submittedName>
</protein>
<evidence type="ECO:0000256" key="1">
    <source>
        <dbReference type="SAM" id="MobiDB-lite"/>
    </source>
</evidence>
<comment type="caution">
    <text evidence="3">The sequence shown here is derived from an EMBL/GenBank/DDBJ whole genome shotgun (WGS) entry which is preliminary data.</text>
</comment>
<keyword evidence="2" id="KW-0732">Signal</keyword>
<feature type="compositionally biased region" description="Basic and acidic residues" evidence="1">
    <location>
        <begin position="157"/>
        <end position="166"/>
    </location>
</feature>
<feature type="signal peptide" evidence="2">
    <location>
        <begin position="1"/>
        <end position="28"/>
    </location>
</feature>
<accession>A0ABT9IAN5</accession>
<dbReference type="EMBL" id="JASNFN010000006">
    <property type="protein sequence ID" value="MDP5182630.1"/>
    <property type="molecule type" value="Genomic_DNA"/>
</dbReference>
<evidence type="ECO:0000313" key="4">
    <source>
        <dbReference type="Proteomes" id="UP001233673"/>
    </source>
</evidence>
<dbReference type="Gene3D" id="1.10.10.1530">
    <property type="match status" value="1"/>
</dbReference>
<feature type="region of interest" description="Disordered" evidence="1">
    <location>
        <begin position="157"/>
        <end position="180"/>
    </location>
</feature>
<gene>
    <name evidence="3" type="ORF">QOZ88_08255</name>
</gene>
<keyword evidence="4" id="KW-1185">Reference proteome</keyword>
<evidence type="ECO:0000313" key="3">
    <source>
        <dbReference type="EMBL" id="MDP5182630.1"/>
    </source>
</evidence>
<sequence>MRKKLIIATTAGALALGGGLAVAVPALADEEASTTRQDRIRDALSGLVDDGSLTGEQADEVAATLAESGLGGGRGHGPAARPHLAAAATALDLTEDELREALATEGTSLADVAEQQGVAVEVLGDALVAAQEERIAQAVEDGDLTQEEADERLADLEERVSARVADEDAGAGGRGGRHRD</sequence>
<reference evidence="4" key="1">
    <citation type="submission" date="2023-05" db="EMBL/GenBank/DDBJ databases">
        <title>Draft genome of Pseudofrankia sp. BMG5.37.</title>
        <authorList>
            <person name="Gtari M."/>
            <person name="Ghodhbane F."/>
            <person name="Sbissi I."/>
        </authorList>
    </citation>
    <scope>NUCLEOTIDE SEQUENCE [LARGE SCALE GENOMIC DNA]</scope>
    <source>
        <strain evidence="4">BMG 814</strain>
    </source>
</reference>
<proteinExistence type="predicted"/>
<dbReference type="RefSeq" id="WP_305999313.1">
    <property type="nucleotide sequence ID" value="NZ_JASNFN010000006.1"/>
</dbReference>
<dbReference type="Proteomes" id="UP001233673">
    <property type="component" value="Unassembled WGS sequence"/>
</dbReference>
<name>A0ABT9IAN5_9ACTN</name>
<feature type="chain" id="PRO_5046744979" evidence="2">
    <location>
        <begin position="29"/>
        <end position="180"/>
    </location>
</feature>
<organism evidence="3 4">
    <name type="scientific">Blastococcus carthaginiensis</name>
    <dbReference type="NCBI Taxonomy" id="3050034"/>
    <lineage>
        <taxon>Bacteria</taxon>
        <taxon>Bacillati</taxon>
        <taxon>Actinomycetota</taxon>
        <taxon>Actinomycetes</taxon>
        <taxon>Geodermatophilales</taxon>
        <taxon>Geodermatophilaceae</taxon>
        <taxon>Blastococcus</taxon>
    </lineage>
</organism>